<comment type="function">
    <text evidence="7 8">Catalyzes the ferrous insertion into protoporphyrin IX.</text>
</comment>
<evidence type="ECO:0000256" key="6">
    <source>
        <dbReference type="ARBA" id="ARBA00024536"/>
    </source>
</evidence>
<keyword evidence="2 7" id="KW-0408">Iron</keyword>
<keyword evidence="7" id="KW-0479">Metal-binding</keyword>
<keyword evidence="7 8" id="KW-0963">Cytoplasm</keyword>
<dbReference type="HAMAP" id="MF_00323">
    <property type="entry name" value="Ferrochelatase"/>
    <property type="match status" value="1"/>
</dbReference>
<dbReference type="SUPFAM" id="SSF53800">
    <property type="entry name" value="Chelatase"/>
    <property type="match status" value="1"/>
</dbReference>
<comment type="pathway">
    <text evidence="7 8">Porphyrin-containing compound metabolism; protoheme biosynthesis; protoheme from protoporphyrin-IX: step 1/1.</text>
</comment>
<dbReference type="Gene3D" id="3.40.50.1400">
    <property type="match status" value="2"/>
</dbReference>
<evidence type="ECO:0000313" key="10">
    <source>
        <dbReference type="Proteomes" id="UP001595758"/>
    </source>
</evidence>
<dbReference type="PROSITE" id="PS00534">
    <property type="entry name" value="FERROCHELATASE"/>
    <property type="match status" value="1"/>
</dbReference>
<dbReference type="CDD" id="cd00419">
    <property type="entry name" value="Ferrochelatase_C"/>
    <property type="match status" value="1"/>
</dbReference>
<evidence type="ECO:0000256" key="8">
    <source>
        <dbReference type="RuleBase" id="RU000607"/>
    </source>
</evidence>
<dbReference type="PANTHER" id="PTHR11108:SF1">
    <property type="entry name" value="FERROCHELATASE, MITOCHONDRIAL"/>
    <property type="match status" value="1"/>
</dbReference>
<evidence type="ECO:0000313" key="9">
    <source>
        <dbReference type="EMBL" id="MFC3909218.1"/>
    </source>
</evidence>
<dbReference type="EC" id="4.98.1.1" evidence="7 8"/>
<evidence type="ECO:0000256" key="7">
    <source>
        <dbReference type="HAMAP-Rule" id="MF_00323"/>
    </source>
</evidence>
<reference evidence="10" key="1">
    <citation type="journal article" date="2019" name="Int. J. Syst. Evol. Microbiol.">
        <title>The Global Catalogue of Microorganisms (GCM) 10K type strain sequencing project: providing services to taxonomists for standard genome sequencing and annotation.</title>
        <authorList>
            <consortium name="The Broad Institute Genomics Platform"/>
            <consortium name="The Broad Institute Genome Sequencing Center for Infectious Disease"/>
            <person name="Wu L."/>
            <person name="Ma J."/>
        </authorList>
    </citation>
    <scope>NUCLEOTIDE SEQUENCE [LARGE SCALE GENOMIC DNA]</scope>
    <source>
        <strain evidence="10">CCUG 59858</strain>
    </source>
</reference>
<dbReference type="Pfam" id="PF00762">
    <property type="entry name" value="Ferrochelatase"/>
    <property type="match status" value="1"/>
</dbReference>
<dbReference type="InterPro" id="IPR019772">
    <property type="entry name" value="Ferrochelatase_AS"/>
</dbReference>
<dbReference type="RefSeq" id="WP_382343228.1">
    <property type="nucleotide sequence ID" value="NZ_JBHSAB010000022.1"/>
</dbReference>
<keyword evidence="10" id="KW-1185">Reference proteome</keyword>
<feature type="binding site" evidence="7">
    <location>
        <position position="187"/>
    </location>
    <ligand>
        <name>Fe(2+)</name>
        <dbReference type="ChEBI" id="CHEBI:29033"/>
    </ligand>
</feature>
<evidence type="ECO:0000256" key="5">
    <source>
        <dbReference type="ARBA" id="ARBA00023244"/>
    </source>
</evidence>
<comment type="catalytic activity">
    <reaction evidence="6">
        <text>Fe-coproporphyrin III + 2 H(+) = coproporphyrin III + Fe(2+)</text>
        <dbReference type="Rhea" id="RHEA:49572"/>
        <dbReference type="ChEBI" id="CHEBI:15378"/>
        <dbReference type="ChEBI" id="CHEBI:29033"/>
        <dbReference type="ChEBI" id="CHEBI:68438"/>
        <dbReference type="ChEBI" id="CHEBI:131725"/>
        <dbReference type="EC" id="4.99.1.9"/>
    </reaction>
    <physiologicalReaction direction="right-to-left" evidence="6">
        <dbReference type="Rhea" id="RHEA:49574"/>
    </physiologicalReaction>
</comment>
<comment type="similarity">
    <text evidence="1 7 8">Belongs to the ferrochelatase family.</text>
</comment>
<sequence>MKKGLLLINLGTPDNYSISAVRKYLAEFLADRRVIDLPAIVRYILLYGFILPFRPRQSAHAYQTIWQEQGSPLLIHSQKLKQELQQRLGDNYIVSIGMRYGNPSLADALGELADCETITILPLYPQYSSAATGSSIEKILTLIAQNPVQPSVQLIRDFYQHPGFIKALANSIKPYLANQDYLLLSYHGIPERHLHNAGCQSICAGSCPEPLVNPDCYRAQCYQTSRALAQVLGLSEQQYGVSFQSRLGKTPWIKPYTDLVFAQLAAQGVKRLAVACPSFVADCLETLEEIGIRGREQWLSAGGEELTLIPCLNESPDWVNALIQICGLAQPPVSNHSQ</sequence>
<comment type="caution">
    <text evidence="9">The sequence shown here is derived from an EMBL/GenBank/DDBJ whole genome shotgun (WGS) entry which is preliminary data.</text>
</comment>
<dbReference type="InterPro" id="IPR033644">
    <property type="entry name" value="Ferrochelatase_C"/>
</dbReference>
<evidence type="ECO:0000256" key="2">
    <source>
        <dbReference type="ARBA" id="ARBA00023004"/>
    </source>
</evidence>
<dbReference type="EMBL" id="JBHSAB010000022">
    <property type="protein sequence ID" value="MFC3909218.1"/>
    <property type="molecule type" value="Genomic_DNA"/>
</dbReference>
<comment type="subcellular location">
    <subcellularLocation>
        <location evidence="7 8">Cytoplasm</location>
    </subcellularLocation>
</comment>
<gene>
    <name evidence="7 9" type="primary">hemH</name>
    <name evidence="9" type="ORF">ACFORL_09055</name>
</gene>
<dbReference type="InterPro" id="IPR033659">
    <property type="entry name" value="Ferrochelatase_N"/>
</dbReference>
<name>A0ABV8CFZ9_9GAMM</name>
<evidence type="ECO:0000256" key="1">
    <source>
        <dbReference type="ARBA" id="ARBA00007718"/>
    </source>
</evidence>
<accession>A0ABV8CFZ9</accession>
<comment type="catalytic activity">
    <reaction evidence="7 8">
        <text>heme b + 2 H(+) = protoporphyrin IX + Fe(2+)</text>
        <dbReference type="Rhea" id="RHEA:22584"/>
        <dbReference type="ChEBI" id="CHEBI:15378"/>
        <dbReference type="ChEBI" id="CHEBI:29033"/>
        <dbReference type="ChEBI" id="CHEBI:57306"/>
        <dbReference type="ChEBI" id="CHEBI:60344"/>
        <dbReference type="EC" id="4.98.1.1"/>
    </reaction>
</comment>
<dbReference type="InterPro" id="IPR001015">
    <property type="entry name" value="Ferrochelatase"/>
</dbReference>
<keyword evidence="3 7" id="KW-0350">Heme biosynthesis</keyword>
<dbReference type="PANTHER" id="PTHR11108">
    <property type="entry name" value="FERROCHELATASE"/>
    <property type="match status" value="1"/>
</dbReference>
<protein>
    <recommendedName>
        <fullName evidence="7 8">Ferrochelatase</fullName>
        <ecNumber evidence="7 8">4.98.1.1</ecNumber>
    </recommendedName>
    <alternativeName>
        <fullName evidence="7">Heme synthase</fullName>
    </alternativeName>
    <alternativeName>
        <fullName evidence="7">Protoheme ferro-lyase</fullName>
    </alternativeName>
</protein>
<proteinExistence type="inferred from homology"/>
<evidence type="ECO:0000256" key="4">
    <source>
        <dbReference type="ARBA" id="ARBA00023239"/>
    </source>
</evidence>
<dbReference type="Proteomes" id="UP001595758">
    <property type="component" value="Unassembled WGS sequence"/>
</dbReference>
<dbReference type="NCBIfam" id="TIGR00109">
    <property type="entry name" value="hemH"/>
    <property type="match status" value="1"/>
</dbReference>
<organism evidence="9 10">
    <name type="scientific">Legionella dresdenensis</name>
    <dbReference type="NCBI Taxonomy" id="450200"/>
    <lineage>
        <taxon>Bacteria</taxon>
        <taxon>Pseudomonadati</taxon>
        <taxon>Pseudomonadota</taxon>
        <taxon>Gammaproteobacteria</taxon>
        <taxon>Legionellales</taxon>
        <taxon>Legionellaceae</taxon>
        <taxon>Legionella</taxon>
    </lineage>
</organism>
<keyword evidence="4 7" id="KW-0456">Lyase</keyword>
<feature type="binding site" evidence="7">
    <location>
        <position position="285"/>
    </location>
    <ligand>
        <name>Fe(2+)</name>
        <dbReference type="ChEBI" id="CHEBI:29033"/>
    </ligand>
</feature>
<dbReference type="CDD" id="cd03411">
    <property type="entry name" value="Ferrochelatase_N"/>
    <property type="match status" value="1"/>
</dbReference>
<evidence type="ECO:0000256" key="3">
    <source>
        <dbReference type="ARBA" id="ARBA00023133"/>
    </source>
</evidence>
<keyword evidence="5 7" id="KW-0627">Porphyrin biosynthesis</keyword>